<reference evidence="3" key="1">
    <citation type="submission" date="2020-12" db="EMBL/GenBank/DDBJ databases">
        <title>Enhanced detection system for hospital associated transmission using whole genome sequencing surveillance.</title>
        <authorList>
            <person name="Harrison L.H."/>
            <person name="Van Tyne D."/>
            <person name="Marsh J.W."/>
            <person name="Griffith M.P."/>
            <person name="Snyder D.J."/>
            <person name="Cooper V.S."/>
            <person name="Mustapha M."/>
        </authorList>
    </citation>
    <scope>NUCLEOTIDE SEQUENCE</scope>
    <source>
        <strain evidence="3">PSB00042</strain>
    </source>
</reference>
<dbReference type="EMBL" id="JAEHTE010000002">
    <property type="protein sequence ID" value="MBI6882975.1"/>
    <property type="molecule type" value="Genomic_DNA"/>
</dbReference>
<dbReference type="AlphaFoldDB" id="A0A8I1EAP1"/>
<keyword evidence="1" id="KW-0812">Transmembrane</keyword>
<evidence type="ECO:0000313" key="4">
    <source>
        <dbReference type="Proteomes" id="UP000637061"/>
    </source>
</evidence>
<comment type="caution">
    <text evidence="3">The sequence shown here is derived from an EMBL/GenBank/DDBJ whole genome shotgun (WGS) entry which is preliminary data.</text>
</comment>
<feature type="transmembrane region" description="Helical" evidence="1">
    <location>
        <begin position="33"/>
        <end position="64"/>
    </location>
</feature>
<dbReference type="RefSeq" id="WP_198746597.1">
    <property type="nucleotide sequence ID" value="NZ_JAEHTE010000002.1"/>
</dbReference>
<feature type="chain" id="PRO_5034432099" evidence="2">
    <location>
        <begin position="24"/>
        <end position="219"/>
    </location>
</feature>
<keyword evidence="1" id="KW-1133">Transmembrane helix</keyword>
<name>A0A8I1EAP1_PSEPU</name>
<organism evidence="3 4">
    <name type="scientific">Pseudomonas putida</name>
    <name type="common">Arthrobacter siderocapsulatus</name>
    <dbReference type="NCBI Taxonomy" id="303"/>
    <lineage>
        <taxon>Bacteria</taxon>
        <taxon>Pseudomonadati</taxon>
        <taxon>Pseudomonadota</taxon>
        <taxon>Gammaproteobacteria</taxon>
        <taxon>Pseudomonadales</taxon>
        <taxon>Pseudomonadaceae</taxon>
        <taxon>Pseudomonas</taxon>
    </lineage>
</organism>
<keyword evidence="2" id="KW-0732">Signal</keyword>
<evidence type="ECO:0000313" key="3">
    <source>
        <dbReference type="EMBL" id="MBI6882975.1"/>
    </source>
</evidence>
<feature type="signal peptide" evidence="2">
    <location>
        <begin position="1"/>
        <end position="23"/>
    </location>
</feature>
<feature type="transmembrane region" description="Helical" evidence="1">
    <location>
        <begin position="190"/>
        <end position="215"/>
    </location>
</feature>
<keyword evidence="1" id="KW-0472">Membrane</keyword>
<evidence type="ECO:0000256" key="1">
    <source>
        <dbReference type="SAM" id="Phobius"/>
    </source>
</evidence>
<gene>
    <name evidence="3" type="ORF">JEU22_03535</name>
</gene>
<protein>
    <submittedName>
        <fullName evidence="3">Uncharacterized protein</fullName>
    </submittedName>
</protein>
<accession>A0A8I1EAP1</accession>
<evidence type="ECO:0000256" key="2">
    <source>
        <dbReference type="SAM" id="SignalP"/>
    </source>
</evidence>
<feature type="transmembrane region" description="Helical" evidence="1">
    <location>
        <begin position="150"/>
        <end position="170"/>
    </location>
</feature>
<dbReference type="Proteomes" id="UP000637061">
    <property type="component" value="Unassembled WGS sequence"/>
</dbReference>
<proteinExistence type="predicted"/>
<feature type="transmembrane region" description="Helical" evidence="1">
    <location>
        <begin position="76"/>
        <end position="96"/>
    </location>
</feature>
<sequence>MQITKIRNAWPLLLLASSSPSFASAGADGGVDVAANIAVLFDLAGFVAGVIGVFLIAGGLYGLYTWAKTNGQGKSPGSAVLSMLIGTILASVGWFYQLMKGSFVGSNSEGVSITDSGQYNIALDQAALQAAQSISSNSFGKFIPESTLKAVLAFVFFVGFVAFISGVFSLKDVGDNRGSQHPILSPIVKIVGGVICMNITWFSCMISGTLGIAALCSGS</sequence>